<gene>
    <name evidence="1" type="ORF">UFOPK3024_00444</name>
</gene>
<name>A0A6J6XSQ3_9ZZZZ</name>
<sequence>MTYPTLAVNVKVTWPYMGQVKPIESNTLLTPPKGVLASSTSFVAVKVLGSNGLGKEDVPVTIAGTGGTYTATTAEDGCATVAVASSGTYTASLNSSGWVDFYGAANPSKTVTASSSSISRLTFNYDRAARLQLSLTTAAGYALPTGLRSITLGNTGLQPSGTQIKDIGTGGSATITTLWPFSDGYTIWAGSCGQSDPAAAGGSRASAVVVPSNGSATTTTELAPLQVNVTTSTGSAISGATVTATALSTTSCVASENPLTLGVTNSSGQLQTSLPAGSWTLKVTGKTAVGAWPITPELVPGAAAVTVGVSAA</sequence>
<protein>
    <submittedName>
        <fullName evidence="1">Unannotated protein</fullName>
    </submittedName>
</protein>
<proteinExistence type="predicted"/>
<dbReference type="EMBL" id="CAFAAK010000073">
    <property type="protein sequence ID" value="CAB4798238.1"/>
    <property type="molecule type" value="Genomic_DNA"/>
</dbReference>
<evidence type="ECO:0000313" key="1">
    <source>
        <dbReference type="EMBL" id="CAB4798238.1"/>
    </source>
</evidence>
<reference evidence="1" key="1">
    <citation type="submission" date="2020-05" db="EMBL/GenBank/DDBJ databases">
        <authorList>
            <person name="Chiriac C."/>
            <person name="Salcher M."/>
            <person name="Ghai R."/>
            <person name="Kavagutti S V."/>
        </authorList>
    </citation>
    <scope>NUCLEOTIDE SEQUENCE</scope>
</reference>
<organism evidence="1">
    <name type="scientific">freshwater metagenome</name>
    <dbReference type="NCBI Taxonomy" id="449393"/>
    <lineage>
        <taxon>unclassified sequences</taxon>
        <taxon>metagenomes</taxon>
        <taxon>ecological metagenomes</taxon>
    </lineage>
</organism>
<accession>A0A6J6XSQ3</accession>
<dbReference type="AlphaFoldDB" id="A0A6J6XSQ3"/>